<dbReference type="PANTHER" id="PTHR47691">
    <property type="entry name" value="REGULATOR-RELATED"/>
    <property type="match status" value="1"/>
</dbReference>
<dbReference type="EMBL" id="JAAMPJ010000016">
    <property type="protein sequence ID" value="NGY65548.1"/>
    <property type="molecule type" value="Genomic_DNA"/>
</dbReference>
<keyword evidence="3" id="KW-1185">Reference proteome</keyword>
<dbReference type="Gene3D" id="1.10.10.10">
    <property type="entry name" value="Winged helix-like DNA-binding domain superfamily/Winged helix DNA-binding domain"/>
    <property type="match status" value="1"/>
</dbReference>
<protein>
    <submittedName>
        <fullName evidence="2">LuxR family transcriptional regulator</fullName>
    </submittedName>
</protein>
<dbReference type="Gene3D" id="3.40.50.300">
    <property type="entry name" value="P-loop containing nucleotide triphosphate hydrolases"/>
    <property type="match status" value="1"/>
</dbReference>
<dbReference type="Pfam" id="PF00196">
    <property type="entry name" value="GerE"/>
    <property type="match status" value="1"/>
</dbReference>
<dbReference type="Proteomes" id="UP000481360">
    <property type="component" value="Unassembled WGS sequence"/>
</dbReference>
<dbReference type="InterPro" id="IPR036388">
    <property type="entry name" value="WH-like_DNA-bd_sf"/>
</dbReference>
<dbReference type="PANTHER" id="PTHR47691:SF3">
    <property type="entry name" value="HTH-TYPE TRANSCRIPTIONAL REGULATOR RV0890C-RELATED"/>
    <property type="match status" value="1"/>
</dbReference>
<evidence type="ECO:0000259" key="1">
    <source>
        <dbReference type="PROSITE" id="PS50043"/>
    </source>
</evidence>
<dbReference type="PRINTS" id="PR00038">
    <property type="entry name" value="HTHLUXR"/>
</dbReference>
<name>A0A7C9RXT1_9PSEU</name>
<dbReference type="SUPFAM" id="SSF46894">
    <property type="entry name" value="C-terminal effector domain of the bipartite response regulators"/>
    <property type="match status" value="1"/>
</dbReference>
<dbReference type="InterPro" id="IPR000792">
    <property type="entry name" value="Tscrpt_reg_LuxR_C"/>
</dbReference>
<dbReference type="PROSITE" id="PS50043">
    <property type="entry name" value="HTH_LUXR_2"/>
    <property type="match status" value="1"/>
</dbReference>
<proteinExistence type="predicted"/>
<dbReference type="GO" id="GO:0043531">
    <property type="term" value="F:ADP binding"/>
    <property type="evidence" value="ECO:0007669"/>
    <property type="project" value="InterPro"/>
</dbReference>
<dbReference type="PRINTS" id="PR00364">
    <property type="entry name" value="DISEASERSIST"/>
</dbReference>
<dbReference type="GO" id="GO:0003677">
    <property type="term" value="F:DNA binding"/>
    <property type="evidence" value="ECO:0007669"/>
    <property type="project" value="InterPro"/>
</dbReference>
<dbReference type="RefSeq" id="WP_166054399.1">
    <property type="nucleotide sequence ID" value="NZ_JAAMPJ010000016.1"/>
</dbReference>
<accession>A0A7C9RXT1</accession>
<dbReference type="SUPFAM" id="SSF52540">
    <property type="entry name" value="P-loop containing nucleoside triphosphate hydrolases"/>
    <property type="match status" value="1"/>
</dbReference>
<dbReference type="InterPro" id="IPR016032">
    <property type="entry name" value="Sig_transdc_resp-reg_C-effctor"/>
</dbReference>
<dbReference type="GO" id="GO:0006355">
    <property type="term" value="P:regulation of DNA-templated transcription"/>
    <property type="evidence" value="ECO:0007669"/>
    <property type="project" value="InterPro"/>
</dbReference>
<gene>
    <name evidence="2" type="ORF">G7043_42310</name>
</gene>
<reference evidence="2 3" key="1">
    <citation type="submission" date="2020-03" db="EMBL/GenBank/DDBJ databases">
        <title>Isolation and identification of active actinomycetes.</title>
        <authorList>
            <person name="Sun X."/>
        </authorList>
    </citation>
    <scope>NUCLEOTIDE SEQUENCE [LARGE SCALE GENOMIC DNA]</scope>
    <source>
        <strain evidence="2 3">NEAU-D13</strain>
    </source>
</reference>
<organism evidence="2 3">
    <name type="scientific">Lentzea alba</name>
    <dbReference type="NCBI Taxonomy" id="2714351"/>
    <lineage>
        <taxon>Bacteria</taxon>
        <taxon>Bacillati</taxon>
        <taxon>Actinomycetota</taxon>
        <taxon>Actinomycetes</taxon>
        <taxon>Pseudonocardiales</taxon>
        <taxon>Pseudonocardiaceae</taxon>
        <taxon>Lentzea</taxon>
    </lineage>
</organism>
<comment type="caution">
    <text evidence="2">The sequence shown here is derived from an EMBL/GenBank/DDBJ whole genome shotgun (WGS) entry which is preliminary data.</text>
</comment>
<dbReference type="SMART" id="SM00421">
    <property type="entry name" value="HTH_LUXR"/>
    <property type="match status" value="1"/>
</dbReference>
<sequence length="745" mass="81816">MTVRGNLPAQTTTFIGRRAVLAETEALLGKARLVTLVGAGGVGKTRIAVETGRAMTRASAFQHGVWEVRLADLKDPALLARTVAAELRIVDNSPDAGLGRLVESLYDKHLLLVLDNCEHLLEAVRHLVHHLLRDCEGLTILTTSREQLGVYGEHLLRVPPLTVDEDAVQLFLERADAAGAMLTEHDLPEVTALCRALDGLPLAIELAAARLAEMSLTDVLDQLDRRFDLLIGDTHGPAHHATLERAFEWSARHCTDEERQLWGTLSVFPADFDRAAAEAVVGADVLEPLSALVRKSIVVATTSPVTRRTRYRLLYTVAQFGARLLASADEPLRRHVLHYSEFVDEATRSWFSPDEALWMGRLREEWPNIRAAIGYALETPDLAEIGTLMAMNVQRTRFTSFAGMLGQARDLLAVALKVITEPPLRTSLLAHIAYLAQTQGDMAAAIPLMNEASALPRLPMTDVHLVFVEATHLFYVEGSADCVPLYAHVVELSRDFASPGDTYITELLHTMAACFLQDAEAAEKATAGLVRLGEDSGADWAHAWGLWQQGLYELVHGDPAQVHPLALEALRIQLVLGDAWGPAYNLWLLACTCAELGAHDRAARLLGALRSQERISRVSFGSMRPFHKMLERADRTVRRALGDDYPVIMTLGADLRYEQAMEFALEPVPDSERRPAKPALPGGLTRQEFTIAGLVADGLTSKQIGARLFISPRTADRHVVNIRAKLGLPNRVALAAWHRTATGQH</sequence>
<dbReference type="AlphaFoldDB" id="A0A7C9RXT1"/>
<evidence type="ECO:0000313" key="2">
    <source>
        <dbReference type="EMBL" id="NGY65548.1"/>
    </source>
</evidence>
<evidence type="ECO:0000313" key="3">
    <source>
        <dbReference type="Proteomes" id="UP000481360"/>
    </source>
</evidence>
<dbReference type="CDD" id="cd06170">
    <property type="entry name" value="LuxR_C_like"/>
    <property type="match status" value="1"/>
</dbReference>
<feature type="domain" description="HTH luxR-type" evidence="1">
    <location>
        <begin position="677"/>
        <end position="742"/>
    </location>
</feature>
<dbReference type="InterPro" id="IPR027417">
    <property type="entry name" value="P-loop_NTPase"/>
</dbReference>